<dbReference type="Proteomes" id="UP000011115">
    <property type="component" value="Unassembled WGS sequence"/>
</dbReference>
<keyword evidence="3" id="KW-1185">Reference proteome</keyword>
<evidence type="ECO:0000256" key="1">
    <source>
        <dbReference type="SAM" id="MobiDB-lite"/>
    </source>
</evidence>
<sequence>MKQSGELQTVSTIIYRVESGVEVQIEERLGVEALAAVMMNFDSDGIEEYDELVAALDRYAMKILQKMVWCRGTMEPKKLITYSKQGKSKSVAPSFRLIDEHTDTEKDPAYVPPNTRTSPTAPHVTRGTPQEVLPDVVTVSQSDEEHTLIKSPTGAASSSEGEEIVREFYASYAATLRGSISKRSKPLAQDPLTSTMVRCCPVDISPTTISHFLYGPTTGHSWSLNTAEFDYRWDIVRSGTFQRKAEQR</sequence>
<organism evidence="2 3">
    <name type="scientific">Solanum tuberosum</name>
    <name type="common">Potato</name>
    <dbReference type="NCBI Taxonomy" id="4113"/>
    <lineage>
        <taxon>Eukaryota</taxon>
        <taxon>Viridiplantae</taxon>
        <taxon>Streptophyta</taxon>
        <taxon>Embryophyta</taxon>
        <taxon>Tracheophyta</taxon>
        <taxon>Spermatophyta</taxon>
        <taxon>Magnoliopsida</taxon>
        <taxon>eudicotyledons</taxon>
        <taxon>Gunneridae</taxon>
        <taxon>Pentapetalae</taxon>
        <taxon>asterids</taxon>
        <taxon>lamiids</taxon>
        <taxon>Solanales</taxon>
        <taxon>Solanaceae</taxon>
        <taxon>Solanoideae</taxon>
        <taxon>Solaneae</taxon>
        <taxon>Solanum</taxon>
    </lineage>
</organism>
<reference evidence="2" key="2">
    <citation type="submission" date="2015-06" db="UniProtKB">
        <authorList>
            <consortium name="EnsemblPlants"/>
        </authorList>
    </citation>
    <scope>IDENTIFICATION</scope>
    <source>
        <strain evidence="2">DM1-3 516 R44</strain>
    </source>
</reference>
<reference evidence="3" key="1">
    <citation type="journal article" date="2011" name="Nature">
        <title>Genome sequence and analysis of the tuber crop potato.</title>
        <authorList>
            <consortium name="The Potato Genome Sequencing Consortium"/>
        </authorList>
    </citation>
    <scope>NUCLEOTIDE SEQUENCE [LARGE SCALE GENOMIC DNA]</scope>
    <source>
        <strain evidence="3">cv. DM1-3 516 R44</strain>
    </source>
</reference>
<accession>M1E0U2</accession>
<dbReference type="HOGENOM" id="CLU_1121707_0_0_1"/>
<protein>
    <submittedName>
        <fullName evidence="2">Integrase core domain containing protein</fullName>
    </submittedName>
</protein>
<dbReference type="Gramene" id="PGSC0003DMT400097529">
    <property type="protein sequence ID" value="PGSC0003DMT400097529"/>
    <property type="gene ID" value="PGSC0003DMG400047100"/>
</dbReference>
<evidence type="ECO:0000313" key="3">
    <source>
        <dbReference type="Proteomes" id="UP000011115"/>
    </source>
</evidence>
<dbReference type="AlphaFoldDB" id="M1E0U2"/>
<feature type="region of interest" description="Disordered" evidence="1">
    <location>
        <begin position="104"/>
        <end position="129"/>
    </location>
</feature>
<dbReference type="InParanoid" id="M1E0U2"/>
<dbReference type="PaxDb" id="4113-PGSC0003DMT400097529"/>
<proteinExistence type="predicted"/>
<name>M1E0U2_SOLTU</name>
<dbReference type="EnsemblPlants" id="PGSC0003DMT400097529">
    <property type="protein sequence ID" value="PGSC0003DMT400097529"/>
    <property type="gene ID" value="PGSC0003DMG400047100"/>
</dbReference>
<evidence type="ECO:0000313" key="2">
    <source>
        <dbReference type="EnsemblPlants" id="PGSC0003DMT400097529"/>
    </source>
</evidence>